<protein>
    <recommendedName>
        <fullName evidence="1">Tc1-like transposase DDE domain-containing protein</fullName>
    </recommendedName>
</protein>
<feature type="domain" description="Tc1-like transposase DDE" evidence="1">
    <location>
        <begin position="227"/>
        <end position="394"/>
    </location>
</feature>
<dbReference type="InterPro" id="IPR036397">
    <property type="entry name" value="RNaseH_sf"/>
</dbReference>
<organism evidence="2 3">
    <name type="scientific">Macrosiphum euphorbiae</name>
    <name type="common">potato aphid</name>
    <dbReference type="NCBI Taxonomy" id="13131"/>
    <lineage>
        <taxon>Eukaryota</taxon>
        <taxon>Metazoa</taxon>
        <taxon>Ecdysozoa</taxon>
        <taxon>Arthropoda</taxon>
        <taxon>Hexapoda</taxon>
        <taxon>Insecta</taxon>
        <taxon>Pterygota</taxon>
        <taxon>Neoptera</taxon>
        <taxon>Paraneoptera</taxon>
        <taxon>Hemiptera</taxon>
        <taxon>Sternorrhyncha</taxon>
        <taxon>Aphidomorpha</taxon>
        <taxon>Aphidoidea</taxon>
        <taxon>Aphididae</taxon>
        <taxon>Macrosiphini</taxon>
        <taxon>Macrosiphum</taxon>
    </lineage>
</organism>
<gene>
    <name evidence="2" type="ORF">MEUPH1_LOCUS13765</name>
</gene>
<dbReference type="Gene3D" id="3.30.420.10">
    <property type="entry name" value="Ribonuclease H-like superfamily/Ribonuclease H"/>
    <property type="match status" value="1"/>
</dbReference>
<dbReference type="Proteomes" id="UP001160148">
    <property type="component" value="Unassembled WGS sequence"/>
</dbReference>
<sequence length="475" mass="55235">MDPIDIASPKKKNPCGKFIGTGQKQMIINLYKDIVNQQPENPDSPRLKYKEMLLKISKATGIGQRTVQTTLAEYKNKGTVSSPNKKKNRATILEKVDDFDKNAIRQKIHSFWLNREVPTIAKMLTAINKDETLPDLKRSSFQKILKQLQFVYVKKCRNSALLERDDLVTWRQNYLSNIKQYRAEGRQIYYLDETWVNAGETHSRTWVDSSVTSRRDAFKRGLTTGQKDPSGKGKRLIVLHIGSSDGFVPGGLLCFESKTNSSDYHDEMNGTTFFEWFVKIIPLLKDKAVIVMDNASYHSVRKDPTPVRSWKKQEIIDWLESKGEVVIQPIVKAVLLEKVKKIKSEHEKYVIDEYAKENDKIVLRLPPYHCELNPIELAWSSVKHYVRSLNNTFKIKDVQELLKQGVEHVTPEMWANFVKHVIKEEEKFWKIDFITDEILDEEPEGEQHIIHKNTNIYQVRRSWALLFSLYLLEPL</sequence>
<dbReference type="EMBL" id="CARXXK010000002">
    <property type="protein sequence ID" value="CAI6358227.1"/>
    <property type="molecule type" value="Genomic_DNA"/>
</dbReference>
<proteinExistence type="predicted"/>
<dbReference type="GO" id="GO:0003676">
    <property type="term" value="F:nucleic acid binding"/>
    <property type="evidence" value="ECO:0007669"/>
    <property type="project" value="InterPro"/>
</dbReference>
<dbReference type="AlphaFoldDB" id="A0AAV0WRM0"/>
<keyword evidence="3" id="KW-1185">Reference proteome</keyword>
<evidence type="ECO:0000313" key="2">
    <source>
        <dbReference type="EMBL" id="CAI6358227.1"/>
    </source>
</evidence>
<evidence type="ECO:0000313" key="3">
    <source>
        <dbReference type="Proteomes" id="UP001160148"/>
    </source>
</evidence>
<reference evidence="2 3" key="1">
    <citation type="submission" date="2023-01" db="EMBL/GenBank/DDBJ databases">
        <authorList>
            <person name="Whitehead M."/>
        </authorList>
    </citation>
    <scope>NUCLEOTIDE SEQUENCE [LARGE SCALE GENOMIC DNA]</scope>
</reference>
<comment type="caution">
    <text evidence="2">The sequence shown here is derived from an EMBL/GenBank/DDBJ whole genome shotgun (WGS) entry which is preliminary data.</text>
</comment>
<dbReference type="PANTHER" id="PTHR33939:SF1">
    <property type="entry name" value="DUF4371 DOMAIN-CONTAINING PROTEIN"/>
    <property type="match status" value="1"/>
</dbReference>
<dbReference type="InterPro" id="IPR038717">
    <property type="entry name" value="Tc1-like_DDE_dom"/>
</dbReference>
<dbReference type="PANTHER" id="PTHR33939">
    <property type="entry name" value="PROTEIN CBG22215"/>
    <property type="match status" value="1"/>
</dbReference>
<accession>A0AAV0WRM0</accession>
<name>A0AAV0WRM0_9HEMI</name>
<evidence type="ECO:0000259" key="1">
    <source>
        <dbReference type="Pfam" id="PF13358"/>
    </source>
</evidence>
<dbReference type="Pfam" id="PF13358">
    <property type="entry name" value="DDE_3"/>
    <property type="match status" value="1"/>
</dbReference>